<proteinExistence type="predicted"/>
<dbReference type="AlphaFoldDB" id="A0A1H2JAQ4"/>
<dbReference type="Proteomes" id="UP000182977">
    <property type="component" value="Chromosome I"/>
</dbReference>
<dbReference type="InterPro" id="IPR003615">
    <property type="entry name" value="HNH_nuc"/>
</dbReference>
<dbReference type="OrthoDB" id="9802901at2"/>
<dbReference type="RefSeq" id="WP_046769146.1">
    <property type="nucleotide sequence ID" value="NZ_KQ061230.1"/>
</dbReference>
<sequence length="96" mass="10448">MGEVEHDLTDTQWAALIEAWGGCAYCGADPPDLQKDCMLPISRGGRYTLANVVPACRSCNASKCNAEVTTWMRRKKLDEQAFLVRQAEIAGATASL</sequence>
<dbReference type="InterPro" id="IPR029471">
    <property type="entry name" value="HNH_5"/>
</dbReference>
<accession>A0A1H2JAQ4</accession>
<dbReference type="EMBL" id="LT629791">
    <property type="protein sequence ID" value="SDU53534.1"/>
    <property type="molecule type" value="Genomic_DNA"/>
</dbReference>
<dbReference type="CDD" id="cd00085">
    <property type="entry name" value="HNHc"/>
    <property type="match status" value="1"/>
</dbReference>
<keyword evidence="2" id="KW-0255">Endonuclease</keyword>
<dbReference type="SMART" id="SM00507">
    <property type="entry name" value="HNHc"/>
    <property type="match status" value="1"/>
</dbReference>
<dbReference type="GO" id="GO:0004519">
    <property type="term" value="F:endonuclease activity"/>
    <property type="evidence" value="ECO:0007669"/>
    <property type="project" value="UniProtKB-KW"/>
</dbReference>
<feature type="domain" description="HNH nuclease" evidence="1">
    <location>
        <begin position="11"/>
        <end position="61"/>
    </location>
</feature>
<organism evidence="2 3">
    <name type="scientific">Jiangella alkaliphila</name>
    <dbReference type="NCBI Taxonomy" id="419479"/>
    <lineage>
        <taxon>Bacteria</taxon>
        <taxon>Bacillati</taxon>
        <taxon>Actinomycetota</taxon>
        <taxon>Actinomycetes</taxon>
        <taxon>Jiangellales</taxon>
        <taxon>Jiangellaceae</taxon>
        <taxon>Jiangella</taxon>
    </lineage>
</organism>
<evidence type="ECO:0000313" key="3">
    <source>
        <dbReference type="Proteomes" id="UP000182977"/>
    </source>
</evidence>
<evidence type="ECO:0000313" key="2">
    <source>
        <dbReference type="EMBL" id="SDU53534.1"/>
    </source>
</evidence>
<reference evidence="3" key="1">
    <citation type="submission" date="2016-10" db="EMBL/GenBank/DDBJ databases">
        <authorList>
            <person name="Varghese N."/>
            <person name="Submissions S."/>
        </authorList>
    </citation>
    <scope>NUCLEOTIDE SEQUENCE [LARGE SCALE GENOMIC DNA]</scope>
    <source>
        <strain evidence="3">DSM 45079</strain>
    </source>
</reference>
<protein>
    <submittedName>
        <fullName evidence="2">HNH endonuclease</fullName>
    </submittedName>
</protein>
<dbReference type="STRING" id="419479.SAMN04488563_2494"/>
<dbReference type="Pfam" id="PF14279">
    <property type="entry name" value="HNH_5"/>
    <property type="match status" value="1"/>
</dbReference>
<keyword evidence="2" id="KW-0540">Nuclease</keyword>
<name>A0A1H2JAQ4_9ACTN</name>
<keyword evidence="3" id="KW-1185">Reference proteome</keyword>
<evidence type="ECO:0000259" key="1">
    <source>
        <dbReference type="SMART" id="SM00507"/>
    </source>
</evidence>
<keyword evidence="2" id="KW-0378">Hydrolase</keyword>
<gene>
    <name evidence="2" type="ORF">SAMN04488563_2494</name>
</gene>
<dbReference type="Gene3D" id="1.10.30.50">
    <property type="match status" value="1"/>
</dbReference>